<accession>A0A9D4UPQ1</accession>
<evidence type="ECO:0000313" key="3">
    <source>
        <dbReference type="Proteomes" id="UP000886520"/>
    </source>
</evidence>
<keyword evidence="3" id="KW-1185">Reference proteome</keyword>
<sequence>MRLFPKPTCSRFSCDDHNNPSQFLVGSQPLSSHSMAYNPPQPALQSPPPGRLLLAQQRPLACTRSPLFGPRVLASEYYNPGGHSSCSTSTSVAGLHALSFSSLLSSAPTSPPLLVHTITDRLTQSLDPFSCLPPQLAASGLPPLLGQ</sequence>
<comment type="caution">
    <text evidence="2">The sequence shown here is derived from an EMBL/GenBank/DDBJ whole genome shotgun (WGS) entry which is preliminary data.</text>
</comment>
<feature type="compositionally biased region" description="Pro residues" evidence="1">
    <location>
        <begin position="39"/>
        <end position="49"/>
    </location>
</feature>
<feature type="region of interest" description="Disordered" evidence="1">
    <location>
        <begin position="29"/>
        <end position="49"/>
    </location>
</feature>
<organism evidence="2 3">
    <name type="scientific">Adiantum capillus-veneris</name>
    <name type="common">Maidenhair fern</name>
    <dbReference type="NCBI Taxonomy" id="13818"/>
    <lineage>
        <taxon>Eukaryota</taxon>
        <taxon>Viridiplantae</taxon>
        <taxon>Streptophyta</taxon>
        <taxon>Embryophyta</taxon>
        <taxon>Tracheophyta</taxon>
        <taxon>Polypodiopsida</taxon>
        <taxon>Polypodiidae</taxon>
        <taxon>Polypodiales</taxon>
        <taxon>Pteridineae</taxon>
        <taxon>Pteridaceae</taxon>
        <taxon>Vittarioideae</taxon>
        <taxon>Adiantum</taxon>
    </lineage>
</organism>
<evidence type="ECO:0000313" key="2">
    <source>
        <dbReference type="EMBL" id="KAI5071809.1"/>
    </source>
</evidence>
<dbReference type="AlphaFoldDB" id="A0A9D4UPQ1"/>
<protein>
    <submittedName>
        <fullName evidence="2">Uncharacterized protein</fullName>
    </submittedName>
</protein>
<dbReference type="Proteomes" id="UP000886520">
    <property type="component" value="Chromosome 13"/>
</dbReference>
<gene>
    <name evidence="2" type="ORF">GOP47_0014060</name>
</gene>
<proteinExistence type="predicted"/>
<reference evidence="2" key="1">
    <citation type="submission" date="2021-01" db="EMBL/GenBank/DDBJ databases">
        <title>Adiantum capillus-veneris genome.</title>
        <authorList>
            <person name="Fang Y."/>
            <person name="Liao Q."/>
        </authorList>
    </citation>
    <scope>NUCLEOTIDE SEQUENCE</scope>
    <source>
        <strain evidence="2">H3</strain>
        <tissue evidence="2">Leaf</tissue>
    </source>
</reference>
<evidence type="ECO:0000256" key="1">
    <source>
        <dbReference type="SAM" id="MobiDB-lite"/>
    </source>
</evidence>
<dbReference type="EMBL" id="JABFUD020000013">
    <property type="protein sequence ID" value="KAI5071809.1"/>
    <property type="molecule type" value="Genomic_DNA"/>
</dbReference>
<name>A0A9D4UPQ1_ADICA</name>